<evidence type="ECO:0000313" key="2">
    <source>
        <dbReference type="EMBL" id="MFF5203938.1"/>
    </source>
</evidence>
<dbReference type="RefSeq" id="WP_156057535.1">
    <property type="nucleotide sequence ID" value="NZ_JBEZDH010000012.1"/>
</dbReference>
<reference evidence="2 3" key="1">
    <citation type="submission" date="2024-10" db="EMBL/GenBank/DDBJ databases">
        <title>The Natural Products Discovery Center: Release of the First 8490 Sequenced Strains for Exploring Actinobacteria Biosynthetic Diversity.</title>
        <authorList>
            <person name="Kalkreuter E."/>
            <person name="Kautsar S.A."/>
            <person name="Yang D."/>
            <person name="Bader C.D."/>
            <person name="Teijaro C.N."/>
            <person name="Fluegel L."/>
            <person name="Davis C.M."/>
            <person name="Simpson J.R."/>
            <person name="Lauterbach L."/>
            <person name="Steele A.D."/>
            <person name="Gui C."/>
            <person name="Meng S."/>
            <person name="Li G."/>
            <person name="Viehrig K."/>
            <person name="Ye F."/>
            <person name="Su P."/>
            <person name="Kiefer A.F."/>
            <person name="Nichols A."/>
            <person name="Cepeda A.J."/>
            <person name="Yan W."/>
            <person name="Fan B."/>
            <person name="Jiang Y."/>
            <person name="Adhikari A."/>
            <person name="Zheng C.-J."/>
            <person name="Schuster L."/>
            <person name="Cowan T.M."/>
            <person name="Smanski M.J."/>
            <person name="Chevrette M.G."/>
            <person name="De Carvalho L.P.S."/>
            <person name="Shen B."/>
        </authorList>
    </citation>
    <scope>NUCLEOTIDE SEQUENCE [LARGE SCALE GENOMIC DNA]</scope>
    <source>
        <strain evidence="2 3">NPDC000140</strain>
    </source>
</reference>
<keyword evidence="3" id="KW-1185">Reference proteome</keyword>
<name>A0ABW6W559_9ACTN</name>
<protein>
    <submittedName>
        <fullName evidence="2">Uncharacterized protein</fullName>
    </submittedName>
</protein>
<dbReference type="EMBL" id="JBIAZM010000017">
    <property type="protein sequence ID" value="MFF5203938.1"/>
    <property type="molecule type" value="Genomic_DNA"/>
</dbReference>
<sequence>MTGRLGAPVAILVAVVLPTLPPANAFFRSRTPVDPPWPGATTPGTGREGSPSTG</sequence>
<comment type="caution">
    <text evidence="2">The sequence shown here is derived from an EMBL/GenBank/DDBJ whole genome shotgun (WGS) entry which is preliminary data.</text>
</comment>
<feature type="region of interest" description="Disordered" evidence="1">
    <location>
        <begin position="26"/>
        <end position="54"/>
    </location>
</feature>
<organism evidence="2 3">
    <name type="scientific">Micromonospora parva</name>
    <dbReference type="NCBI Taxonomy" id="1464048"/>
    <lineage>
        <taxon>Bacteria</taxon>
        <taxon>Bacillati</taxon>
        <taxon>Actinomycetota</taxon>
        <taxon>Actinomycetes</taxon>
        <taxon>Micromonosporales</taxon>
        <taxon>Micromonosporaceae</taxon>
        <taxon>Micromonospora</taxon>
    </lineage>
</organism>
<evidence type="ECO:0000256" key="1">
    <source>
        <dbReference type="SAM" id="MobiDB-lite"/>
    </source>
</evidence>
<gene>
    <name evidence="2" type="ORF">ACFY3B_30495</name>
</gene>
<accession>A0ABW6W559</accession>
<dbReference type="Proteomes" id="UP001602287">
    <property type="component" value="Unassembled WGS sequence"/>
</dbReference>
<proteinExistence type="predicted"/>
<evidence type="ECO:0000313" key="3">
    <source>
        <dbReference type="Proteomes" id="UP001602287"/>
    </source>
</evidence>